<dbReference type="STRING" id="371042.NG99_02600"/>
<dbReference type="eggNOG" id="COG1746">
    <property type="taxonomic scope" value="Bacteria"/>
</dbReference>
<sequence>MELQPQFNEFLANIRPTDTQKEDWKSGARTLRERLKNFEPLKEIVVSTFLQGSIRRSTAIRPLGDKRPDVDIVVVTNIDHTRMSPTDAMDLFIPFLEKYYPGKWETQGRSFGITLSYVELDLVITAIPESGAEKSHLEQLYKSESVLTVNSLEEQTDWRLNKSWTPNTGWLSESNSAQVEDAPASEWKAHPLVLPDREKNEWGRTHPLAQIRWTAEKNRLCNGHYINLVRAVKWWRQQNSEDLPKYPKGYPLEHLIGNALDNGTTSMAQGFVQLMDTFLSRWAAIYNQKSKPWLSDHGVAEHDVMARLTAENFCSFYEGIAGAAEIARNALASEDPQESAQFWRQLFGSKFPLPGPQGGDRNGGFTTPSKPAEPQKTGRFA</sequence>
<gene>
    <name evidence="2" type="ORF">NG99_02600</name>
</gene>
<organism evidence="2 3">
    <name type="scientific">Erwinia typographi</name>
    <dbReference type="NCBI Taxonomy" id="371042"/>
    <lineage>
        <taxon>Bacteria</taxon>
        <taxon>Pseudomonadati</taxon>
        <taxon>Pseudomonadota</taxon>
        <taxon>Gammaproteobacteria</taxon>
        <taxon>Enterobacterales</taxon>
        <taxon>Erwiniaceae</taxon>
        <taxon>Erwinia</taxon>
    </lineage>
</organism>
<dbReference type="InterPro" id="IPR043519">
    <property type="entry name" value="NT_sf"/>
</dbReference>
<evidence type="ECO:0008006" key="4">
    <source>
        <dbReference type="Google" id="ProtNLM"/>
    </source>
</evidence>
<protein>
    <recommendedName>
        <fullName evidence="4">Nucleotidyltransferase</fullName>
    </recommendedName>
</protein>
<dbReference type="Proteomes" id="UP000030351">
    <property type="component" value="Unassembled WGS sequence"/>
</dbReference>
<dbReference type="EMBL" id="JRUQ01000008">
    <property type="protein sequence ID" value="KGT95641.1"/>
    <property type="molecule type" value="Genomic_DNA"/>
</dbReference>
<name>A0A0A3ZDC0_9GAMM</name>
<evidence type="ECO:0000313" key="2">
    <source>
        <dbReference type="EMBL" id="KGT95641.1"/>
    </source>
</evidence>
<feature type="region of interest" description="Disordered" evidence="1">
    <location>
        <begin position="348"/>
        <end position="381"/>
    </location>
</feature>
<keyword evidence="3" id="KW-1185">Reference proteome</keyword>
<comment type="caution">
    <text evidence="2">The sequence shown here is derived from an EMBL/GenBank/DDBJ whole genome shotgun (WGS) entry which is preliminary data.</text>
</comment>
<evidence type="ECO:0000256" key="1">
    <source>
        <dbReference type="SAM" id="MobiDB-lite"/>
    </source>
</evidence>
<accession>A0A0A3ZDC0</accession>
<dbReference type="SUPFAM" id="SSF81301">
    <property type="entry name" value="Nucleotidyltransferase"/>
    <property type="match status" value="1"/>
</dbReference>
<evidence type="ECO:0000313" key="3">
    <source>
        <dbReference type="Proteomes" id="UP000030351"/>
    </source>
</evidence>
<reference evidence="2 3" key="1">
    <citation type="submission" date="2014-10" db="EMBL/GenBank/DDBJ databases">
        <title>Genome sequence of Erwinia typographi M043b.</title>
        <authorList>
            <person name="Chan K.-G."/>
            <person name="Tan W.-S."/>
        </authorList>
    </citation>
    <scope>NUCLEOTIDE SEQUENCE [LARGE SCALE GENOMIC DNA]</scope>
    <source>
        <strain evidence="2 3">M043b</strain>
    </source>
</reference>
<dbReference type="AlphaFoldDB" id="A0A0A3ZDC0"/>
<proteinExistence type="predicted"/>
<dbReference type="RefSeq" id="WP_034888094.1">
    <property type="nucleotide sequence ID" value="NZ_JRUQ01000008.1"/>
</dbReference>
<dbReference type="OrthoDB" id="2082416at2"/>
<dbReference type="Pfam" id="PF18144">
    <property type="entry name" value="SMODS"/>
    <property type="match status" value="1"/>
</dbReference>